<dbReference type="Gene3D" id="1.25.40.390">
    <property type="match status" value="1"/>
</dbReference>
<dbReference type="PROSITE" id="PS51257">
    <property type="entry name" value="PROKAR_LIPOPROTEIN"/>
    <property type="match status" value="1"/>
</dbReference>
<keyword evidence="8" id="KW-0614">Plasmid</keyword>
<keyword evidence="5" id="KW-0998">Cell outer membrane</keyword>
<feature type="domain" description="RagB/SusD" evidence="6">
    <location>
        <begin position="290"/>
        <end position="549"/>
    </location>
</feature>
<dbReference type="InterPro" id="IPR012944">
    <property type="entry name" value="SusD_RagB_dom"/>
</dbReference>
<feature type="domain" description="SusD-like N-terminal" evidence="7">
    <location>
        <begin position="86"/>
        <end position="208"/>
    </location>
</feature>
<dbReference type="InterPro" id="IPR011990">
    <property type="entry name" value="TPR-like_helical_dom_sf"/>
</dbReference>
<evidence type="ECO:0000256" key="4">
    <source>
        <dbReference type="ARBA" id="ARBA00023136"/>
    </source>
</evidence>
<evidence type="ECO:0000259" key="7">
    <source>
        <dbReference type="Pfam" id="PF14322"/>
    </source>
</evidence>
<comment type="subcellular location">
    <subcellularLocation>
        <location evidence="1">Cell outer membrane</location>
    </subcellularLocation>
</comment>
<keyword evidence="9" id="KW-1185">Reference proteome</keyword>
<accession>A0AAU9CR51</accession>
<evidence type="ECO:0000259" key="6">
    <source>
        <dbReference type="Pfam" id="PF07980"/>
    </source>
</evidence>
<dbReference type="Pfam" id="PF14322">
    <property type="entry name" value="SusD-like_3"/>
    <property type="match status" value="1"/>
</dbReference>
<dbReference type="Pfam" id="PF07980">
    <property type="entry name" value="SusD_RagB"/>
    <property type="match status" value="1"/>
</dbReference>
<evidence type="ECO:0000256" key="2">
    <source>
        <dbReference type="ARBA" id="ARBA00006275"/>
    </source>
</evidence>
<name>A0AAU9CR51_9BACT</name>
<evidence type="ECO:0000256" key="5">
    <source>
        <dbReference type="ARBA" id="ARBA00023237"/>
    </source>
</evidence>
<dbReference type="EMBL" id="AP025316">
    <property type="protein sequence ID" value="BDD11870.1"/>
    <property type="molecule type" value="Genomic_DNA"/>
</dbReference>
<evidence type="ECO:0000256" key="1">
    <source>
        <dbReference type="ARBA" id="ARBA00004442"/>
    </source>
</evidence>
<protein>
    <recommendedName>
        <fullName evidence="10">RagB/SusD family nutrient uptake outer membrane protein</fullName>
    </recommendedName>
</protein>
<dbReference type="RefSeq" id="WP_338395271.1">
    <property type="nucleotide sequence ID" value="NZ_AP025316.1"/>
</dbReference>
<evidence type="ECO:0000313" key="9">
    <source>
        <dbReference type="Proteomes" id="UP001348817"/>
    </source>
</evidence>
<dbReference type="SUPFAM" id="SSF48452">
    <property type="entry name" value="TPR-like"/>
    <property type="match status" value="1"/>
</dbReference>
<proteinExistence type="inferred from homology"/>
<evidence type="ECO:0008006" key="10">
    <source>
        <dbReference type="Google" id="ProtNLM"/>
    </source>
</evidence>
<keyword evidence="4" id="KW-0472">Membrane</keyword>
<gene>
    <name evidence="8" type="ORF">FUAX_43020</name>
</gene>
<evidence type="ECO:0000313" key="8">
    <source>
        <dbReference type="EMBL" id="BDD11870.1"/>
    </source>
</evidence>
<dbReference type="GO" id="GO:0009279">
    <property type="term" value="C:cell outer membrane"/>
    <property type="evidence" value="ECO:0007669"/>
    <property type="project" value="UniProtKB-SubCell"/>
</dbReference>
<comment type="similarity">
    <text evidence="2">Belongs to the SusD family.</text>
</comment>
<reference evidence="8 9" key="1">
    <citation type="submission" date="2021-12" db="EMBL/GenBank/DDBJ databases">
        <title>Genome sequencing of bacteria with rrn-lacking chromosome and rrn-plasmid.</title>
        <authorList>
            <person name="Anda M."/>
            <person name="Iwasaki W."/>
        </authorList>
    </citation>
    <scope>NUCLEOTIDE SEQUENCE [LARGE SCALE GENOMIC DNA]</scope>
    <source>
        <strain evidence="8 9">DSM 100852</strain>
        <plasmid evidence="8 9">pFA2</plasmid>
    </source>
</reference>
<dbReference type="AlphaFoldDB" id="A0AAU9CR51"/>
<dbReference type="KEGG" id="fax:FUAX_43020"/>
<evidence type="ECO:0000256" key="3">
    <source>
        <dbReference type="ARBA" id="ARBA00022729"/>
    </source>
</evidence>
<keyword evidence="3" id="KW-0732">Signal</keyword>
<organism evidence="8 9">
    <name type="scientific">Fulvitalea axinellae</name>
    <dbReference type="NCBI Taxonomy" id="1182444"/>
    <lineage>
        <taxon>Bacteria</taxon>
        <taxon>Pseudomonadati</taxon>
        <taxon>Bacteroidota</taxon>
        <taxon>Cytophagia</taxon>
        <taxon>Cytophagales</taxon>
        <taxon>Persicobacteraceae</taxon>
        <taxon>Fulvitalea</taxon>
    </lineage>
</organism>
<sequence length="549" mass="62471">MKRLYILLISAIAFVSCDIDIEREPYNTLTDNDFWKTEKDLAQACNRLYTELGGFSNRDVYTDISYGGGPNEIGSSTFTPTNNFGPWDGAYGSIARCNKIIGSAPKALESLDEAIVNRYIGEARFFRAWLYYGMLRSYGGVPIIDKLLDLDSPELYAPRNSRTEVADFILADLDYAAQWLPNISDLKGSEEGRVTKTAAQAFLSRVALYEGTRQKYRENGEHKAYLEKSKAASLAVIQSGEHMLYTKPGGDKYSNYTSSFLYEGENSKESILASRYILDWRSHNRSYQLTRSRTLHPTRKMIDYYLADDGLPIKHSDRFQGYVTAQSEYENRDPRLKASVFVPFEDDWWKAGEKYVPEFSNSGTSTGYHWKKYVVISEPADLVKGHIDYMVIRYGEVLLNYAEAVYELGGAITDADLDLSINVLRDRVDMPHLTNAFVNGTNPAGVQLNMLDEIRRERVVELASEGFRYDDLLRWGVAHTVLNEPTKGIKNYGDAVYPLVPWDSFDKDADDFIIIQPSATKYFEDKHYLWPLPLVQVALNENLVQNPGW</sequence>
<geneLocation type="plasmid" evidence="8 9">
    <name>pFA2</name>
</geneLocation>
<dbReference type="Proteomes" id="UP001348817">
    <property type="component" value="Plasmid pFA2"/>
</dbReference>
<dbReference type="InterPro" id="IPR033985">
    <property type="entry name" value="SusD-like_N"/>
</dbReference>